<feature type="region of interest" description="Disordered" evidence="1">
    <location>
        <begin position="187"/>
        <end position="210"/>
    </location>
</feature>
<feature type="region of interest" description="Disordered" evidence="1">
    <location>
        <begin position="134"/>
        <end position="158"/>
    </location>
</feature>
<reference evidence="3" key="2">
    <citation type="submission" date="2025-08" db="UniProtKB">
        <authorList>
            <consortium name="RefSeq"/>
        </authorList>
    </citation>
    <scope>IDENTIFICATION</scope>
    <source>
        <tissue evidence="3">Leaf</tissue>
    </source>
</reference>
<evidence type="ECO:0000256" key="1">
    <source>
        <dbReference type="SAM" id="MobiDB-lite"/>
    </source>
</evidence>
<feature type="region of interest" description="Disordered" evidence="1">
    <location>
        <begin position="1"/>
        <end position="38"/>
    </location>
</feature>
<dbReference type="GeneID" id="109716219"/>
<gene>
    <name evidence="3" type="primary">LOC109716219</name>
</gene>
<dbReference type="Proteomes" id="UP000515123">
    <property type="component" value="Linkage group 10"/>
</dbReference>
<protein>
    <submittedName>
        <fullName evidence="3">Uncharacterized protein LOC109716219</fullName>
    </submittedName>
</protein>
<dbReference type="AlphaFoldDB" id="A0A6P5FMF1"/>
<evidence type="ECO:0000313" key="2">
    <source>
        <dbReference type="Proteomes" id="UP000515123"/>
    </source>
</evidence>
<reference evidence="2" key="1">
    <citation type="journal article" date="2015" name="Nat. Genet.">
        <title>The pineapple genome and the evolution of CAM photosynthesis.</title>
        <authorList>
            <person name="Ming R."/>
            <person name="VanBuren R."/>
            <person name="Wai C.M."/>
            <person name="Tang H."/>
            <person name="Schatz M.C."/>
            <person name="Bowers J.E."/>
            <person name="Lyons E."/>
            <person name="Wang M.L."/>
            <person name="Chen J."/>
            <person name="Biggers E."/>
            <person name="Zhang J."/>
            <person name="Huang L."/>
            <person name="Zhang L."/>
            <person name="Miao W."/>
            <person name="Zhang J."/>
            <person name="Ye Z."/>
            <person name="Miao C."/>
            <person name="Lin Z."/>
            <person name="Wang H."/>
            <person name="Zhou H."/>
            <person name="Yim W.C."/>
            <person name="Priest H.D."/>
            <person name="Zheng C."/>
            <person name="Woodhouse M."/>
            <person name="Edger P.P."/>
            <person name="Guyot R."/>
            <person name="Guo H.B."/>
            <person name="Guo H."/>
            <person name="Zheng G."/>
            <person name="Singh R."/>
            <person name="Sharma A."/>
            <person name="Min X."/>
            <person name="Zheng Y."/>
            <person name="Lee H."/>
            <person name="Gurtowski J."/>
            <person name="Sedlazeck F.J."/>
            <person name="Harkess A."/>
            <person name="McKain M.R."/>
            <person name="Liao Z."/>
            <person name="Fang J."/>
            <person name="Liu J."/>
            <person name="Zhang X."/>
            <person name="Zhang Q."/>
            <person name="Hu W."/>
            <person name="Qin Y."/>
            <person name="Wang K."/>
            <person name="Chen L.Y."/>
            <person name="Shirley N."/>
            <person name="Lin Y.R."/>
            <person name="Liu L.Y."/>
            <person name="Hernandez A.G."/>
            <person name="Wright C.L."/>
            <person name="Bulone V."/>
            <person name="Tuskan G.A."/>
            <person name="Heath K."/>
            <person name="Zee F."/>
            <person name="Moore P.H."/>
            <person name="Sunkar R."/>
            <person name="Leebens-Mack J.H."/>
            <person name="Mockler T."/>
            <person name="Bennetzen J.L."/>
            <person name="Freeling M."/>
            <person name="Sankoff D."/>
            <person name="Paterson A.H."/>
            <person name="Zhu X."/>
            <person name="Yang X."/>
            <person name="Smith J.A."/>
            <person name="Cushman J.C."/>
            <person name="Paull R.E."/>
            <person name="Yu Q."/>
        </authorList>
    </citation>
    <scope>NUCLEOTIDE SEQUENCE [LARGE SCALE GENOMIC DNA]</scope>
    <source>
        <strain evidence="2">cv. F153</strain>
    </source>
</reference>
<feature type="compositionally biased region" description="Pro residues" evidence="1">
    <location>
        <begin position="194"/>
        <end position="210"/>
    </location>
</feature>
<keyword evidence="2" id="KW-1185">Reference proteome</keyword>
<dbReference type="RefSeq" id="XP_020097139.1">
    <property type="nucleotide sequence ID" value="XM_020241550.1"/>
</dbReference>
<name>A0A6P5FMF1_ANACO</name>
<organism evidence="2 3">
    <name type="scientific">Ananas comosus</name>
    <name type="common">Pineapple</name>
    <name type="synonym">Ananas ananas</name>
    <dbReference type="NCBI Taxonomy" id="4615"/>
    <lineage>
        <taxon>Eukaryota</taxon>
        <taxon>Viridiplantae</taxon>
        <taxon>Streptophyta</taxon>
        <taxon>Embryophyta</taxon>
        <taxon>Tracheophyta</taxon>
        <taxon>Spermatophyta</taxon>
        <taxon>Magnoliopsida</taxon>
        <taxon>Liliopsida</taxon>
        <taxon>Poales</taxon>
        <taxon>Bromeliaceae</taxon>
        <taxon>Bromelioideae</taxon>
        <taxon>Ananas</taxon>
    </lineage>
</organism>
<proteinExistence type="predicted"/>
<accession>A0A6P5FMF1</accession>
<evidence type="ECO:0000313" key="3">
    <source>
        <dbReference type="RefSeq" id="XP_020097139.1"/>
    </source>
</evidence>
<sequence>MPAVAAASRRQLTHPMASLHRLNPPAAGAPAVRPPPGSSSSPLAVCAVSLNFVLLVRVPQWPKLLRKDHLCSTAVPPSGLWRPPACFPAVPARRGPPLGHPAAAETRIGPSLGARGLRAPPLLSVADRRKHLLPRAGRTRPPPTLLSPKPSIGRTGPILSTGWEARASLPAASASSRCRPMRAPDLLHRQHPPLAGPPAVRPPPATPYSI</sequence>